<sequence>MQPAVGFLSEAGAEAEGPGQGELGAVEAGHDVFGAAPVVDGLGGVADHGVLGLVQEQEVGVDLRLGEGPDLEVVVVAEADGAFVGVLQVQPRLAGERDEVGGEFCVQAGLFQAAQLGDVVAGDRRVGRVAEAGHGAQGDIGEGLLGQVAVADTDGFGDAEGLAGLPGGAAGAPRRLV</sequence>
<reference evidence="2" key="1">
    <citation type="journal article" date="2019" name="Int. J. Syst. Evol. Microbiol.">
        <title>The Global Catalogue of Microorganisms (GCM) 10K type strain sequencing project: providing services to taxonomists for standard genome sequencing and annotation.</title>
        <authorList>
            <consortium name="The Broad Institute Genomics Platform"/>
            <consortium name="The Broad Institute Genome Sequencing Center for Infectious Disease"/>
            <person name="Wu L."/>
            <person name="Ma J."/>
        </authorList>
    </citation>
    <scope>NUCLEOTIDE SEQUENCE [LARGE SCALE GENOMIC DNA]</scope>
    <source>
        <strain evidence="2">JCM 17027</strain>
    </source>
</reference>
<gene>
    <name evidence="1" type="ORF">GCM10022384_68020</name>
</gene>
<evidence type="ECO:0000313" key="1">
    <source>
        <dbReference type="EMBL" id="GAA4014368.1"/>
    </source>
</evidence>
<evidence type="ECO:0000313" key="2">
    <source>
        <dbReference type="Proteomes" id="UP001500034"/>
    </source>
</evidence>
<dbReference type="EMBL" id="BAABCQ010000261">
    <property type="protein sequence ID" value="GAA4014368.1"/>
    <property type="molecule type" value="Genomic_DNA"/>
</dbReference>
<comment type="caution">
    <text evidence="1">The sequence shown here is derived from an EMBL/GenBank/DDBJ whole genome shotgun (WGS) entry which is preliminary data.</text>
</comment>
<organism evidence="1 2">
    <name type="scientific">Streptomyces marokkonensis</name>
    <dbReference type="NCBI Taxonomy" id="324855"/>
    <lineage>
        <taxon>Bacteria</taxon>
        <taxon>Bacillati</taxon>
        <taxon>Actinomycetota</taxon>
        <taxon>Actinomycetes</taxon>
        <taxon>Kitasatosporales</taxon>
        <taxon>Streptomycetaceae</taxon>
        <taxon>Streptomyces</taxon>
    </lineage>
</organism>
<name>A0ABP7SP31_9ACTN</name>
<proteinExistence type="predicted"/>
<dbReference type="Proteomes" id="UP001500034">
    <property type="component" value="Unassembled WGS sequence"/>
</dbReference>
<keyword evidence="2" id="KW-1185">Reference proteome</keyword>
<accession>A0ABP7SP31</accession>
<protein>
    <submittedName>
        <fullName evidence="1">Uncharacterized protein</fullName>
    </submittedName>
</protein>